<keyword evidence="2" id="KW-1133">Transmembrane helix</keyword>
<gene>
    <name evidence="4" type="primary">LOC109265140</name>
</gene>
<feature type="compositionally biased region" description="Basic and acidic residues" evidence="1">
    <location>
        <begin position="18"/>
        <end position="29"/>
    </location>
</feature>
<reference evidence="4" key="1">
    <citation type="submission" date="2025-08" db="UniProtKB">
        <authorList>
            <consortium name="RefSeq"/>
        </authorList>
    </citation>
    <scope>IDENTIFICATION</scope>
    <source>
        <tissue evidence="4">Whole blood</tissue>
    </source>
</reference>
<keyword evidence="3" id="KW-1185">Reference proteome</keyword>
<feature type="compositionally biased region" description="Gly residues" evidence="1">
    <location>
        <begin position="40"/>
        <end position="49"/>
    </location>
</feature>
<evidence type="ECO:0000256" key="1">
    <source>
        <dbReference type="SAM" id="MobiDB-lite"/>
    </source>
</evidence>
<accession>A0A9W2VRK2</accession>
<feature type="region of interest" description="Disordered" evidence="1">
    <location>
        <begin position="1"/>
        <end position="105"/>
    </location>
</feature>
<dbReference type="AlphaFoldDB" id="A0A9W2VRK2"/>
<evidence type="ECO:0000313" key="4">
    <source>
        <dbReference type="RefSeq" id="XP_053761387.1"/>
    </source>
</evidence>
<evidence type="ECO:0000256" key="2">
    <source>
        <dbReference type="SAM" id="Phobius"/>
    </source>
</evidence>
<sequence>MAAAAPRVRGPRVLWAAGRRDFEEERERPSAPPASTRGAPGSGAGGRGGPRAPPSPTRASWGGESRPGAEPLSPADPTEARAAARRTGIRDALPPPQLRRAPGHKFAPRWPSCEWGASPGSGVSVRLLARAGPGMAGPGASPHVWGWLLLGGCLLVGAQVILFSKQHID</sequence>
<dbReference type="RefSeq" id="XP_053761387.1">
    <property type="nucleotide sequence ID" value="XM_053905412.1"/>
</dbReference>
<keyword evidence="2" id="KW-0472">Membrane</keyword>
<organism evidence="3 4">
    <name type="scientific">Panthera pardus</name>
    <name type="common">Leopard</name>
    <name type="synonym">Felis pardus</name>
    <dbReference type="NCBI Taxonomy" id="9691"/>
    <lineage>
        <taxon>Eukaryota</taxon>
        <taxon>Metazoa</taxon>
        <taxon>Chordata</taxon>
        <taxon>Craniata</taxon>
        <taxon>Vertebrata</taxon>
        <taxon>Euteleostomi</taxon>
        <taxon>Mammalia</taxon>
        <taxon>Eutheria</taxon>
        <taxon>Laurasiatheria</taxon>
        <taxon>Carnivora</taxon>
        <taxon>Feliformia</taxon>
        <taxon>Felidae</taxon>
        <taxon>Pantherinae</taxon>
        <taxon>Panthera</taxon>
    </lineage>
</organism>
<keyword evidence="2" id="KW-0812">Transmembrane</keyword>
<evidence type="ECO:0000313" key="3">
    <source>
        <dbReference type="Proteomes" id="UP001165780"/>
    </source>
</evidence>
<proteinExistence type="predicted"/>
<dbReference type="Proteomes" id="UP001165780">
    <property type="component" value="Unplaced"/>
</dbReference>
<dbReference type="GeneID" id="109265140"/>
<protein>
    <submittedName>
        <fullName evidence="4">Translation initiation factor IF-2-like</fullName>
    </submittedName>
</protein>
<name>A0A9W2VRK2_PANPR</name>
<feature type="transmembrane region" description="Helical" evidence="2">
    <location>
        <begin position="144"/>
        <end position="163"/>
    </location>
</feature>